<sequence>MAYFKAGTSRILLGTIVGLFAVTQSPFLSRIPSSFKANIKSFSSFPSRMSPALLEQPFEVPSLALQIGKQKQFSAKGPDGVAPLPKGGQWGLPAGLYTVKQIVEANAPLLETCIHHLGPSPDGEPSAREQLIDNLASNLALDTREASISIPTGDPNRAELAKQAINIGKTLIKYVRNVSDVEFDPNYVVRSPCEGHMLKPHVAYLMFGPRSLRHLMQIYNEYLHQMVLLRDALLPFENYEDVLIQINPGPKRGIRHTEEARGAFLTEALTKQVKQRTLLRAAQSFLAPSLSEKSDVGFQYKGGVVLPAFIAGGRSSQLLRWVPVVLDESVEETTFHYALEDYYAADRAELSLNKGENAGNAKVANSTLNATNKDGKHQVQLNIEWDDGKSASFDVGQIARGRRYAHWAQSTKAGKGEEPEKSKTFRHDAHAVLTSSQSGLILPPKGFHIIKSNSKVETLALLGKTYPDNIVLVEEGHSLAQAIAAGQGGLPDAGRFFIATGEL</sequence>
<evidence type="ECO:0000313" key="2">
    <source>
        <dbReference type="RefSeq" id="XP_033462930.1"/>
    </source>
</evidence>
<evidence type="ECO:0000313" key="1">
    <source>
        <dbReference type="Proteomes" id="UP000504637"/>
    </source>
</evidence>
<gene>
    <name evidence="2" type="ORF">K489DRAFT_406704</name>
</gene>
<keyword evidence="1" id="KW-1185">Reference proteome</keyword>
<reference evidence="2" key="2">
    <citation type="submission" date="2020-04" db="EMBL/GenBank/DDBJ databases">
        <authorList>
            <consortium name="NCBI Genome Project"/>
        </authorList>
    </citation>
    <scope>NUCLEOTIDE SEQUENCE</scope>
    <source>
        <strain evidence="2">CBS 342.82</strain>
    </source>
</reference>
<dbReference type="GeneID" id="54365086"/>
<name>A0A6J3ME57_9PEZI</name>
<reference evidence="2" key="1">
    <citation type="submission" date="2020-01" db="EMBL/GenBank/DDBJ databases">
        <authorList>
            <consortium name="DOE Joint Genome Institute"/>
            <person name="Haridas S."/>
            <person name="Albert R."/>
            <person name="Binder M."/>
            <person name="Bloem J."/>
            <person name="Labutti K."/>
            <person name="Salamov A."/>
            <person name="Andreopoulos B."/>
            <person name="Baker S.E."/>
            <person name="Barry K."/>
            <person name="Bills G."/>
            <person name="Bluhm B.H."/>
            <person name="Cannon C."/>
            <person name="Castanera R."/>
            <person name="Culley D.E."/>
            <person name="Daum C."/>
            <person name="Ezra D."/>
            <person name="Gonzalez J.B."/>
            <person name="Henrissat B."/>
            <person name="Kuo A."/>
            <person name="Liang C."/>
            <person name="Lipzen A."/>
            <person name="Lutzoni F."/>
            <person name="Magnuson J."/>
            <person name="Mondo S."/>
            <person name="Nolan M."/>
            <person name="Ohm R."/>
            <person name="Pangilinan J."/>
            <person name="Park H.-J."/>
            <person name="Ramirez L."/>
            <person name="Alfaro M."/>
            <person name="Sun H."/>
            <person name="Tritt A."/>
            <person name="Yoshinaga Y."/>
            <person name="Zwiers L.-H."/>
            <person name="Turgeon B.G."/>
            <person name="Goodwin S.B."/>
            <person name="Spatafora J.W."/>
            <person name="Crous P.W."/>
            <person name="Grigoriev I.V."/>
        </authorList>
    </citation>
    <scope>NUCLEOTIDE SEQUENCE</scope>
    <source>
        <strain evidence="2">CBS 342.82</strain>
    </source>
</reference>
<organism evidence="2">
    <name type="scientific">Dissoconium aciculare CBS 342.82</name>
    <dbReference type="NCBI Taxonomy" id="1314786"/>
    <lineage>
        <taxon>Eukaryota</taxon>
        <taxon>Fungi</taxon>
        <taxon>Dikarya</taxon>
        <taxon>Ascomycota</taxon>
        <taxon>Pezizomycotina</taxon>
        <taxon>Dothideomycetes</taxon>
        <taxon>Dothideomycetidae</taxon>
        <taxon>Mycosphaerellales</taxon>
        <taxon>Dissoconiaceae</taxon>
        <taxon>Dissoconium</taxon>
    </lineage>
</organism>
<reference evidence="2" key="3">
    <citation type="submission" date="2025-08" db="UniProtKB">
        <authorList>
            <consortium name="RefSeq"/>
        </authorList>
    </citation>
    <scope>IDENTIFICATION</scope>
    <source>
        <strain evidence="2">CBS 342.82</strain>
    </source>
</reference>
<dbReference type="RefSeq" id="XP_033462930.1">
    <property type="nucleotide sequence ID" value="XM_033607286.1"/>
</dbReference>
<proteinExistence type="predicted"/>
<dbReference type="OrthoDB" id="3590765at2759"/>
<dbReference type="Proteomes" id="UP000504637">
    <property type="component" value="Unplaced"/>
</dbReference>
<dbReference type="AlphaFoldDB" id="A0A6J3ME57"/>
<accession>A0A6J3ME57</accession>
<protein>
    <submittedName>
        <fullName evidence="2">Uncharacterized protein</fullName>
    </submittedName>
</protein>